<keyword evidence="1" id="KW-1133">Transmembrane helix</keyword>
<proteinExistence type="predicted"/>
<dbReference type="EMBL" id="JAUSUZ010000001">
    <property type="protein sequence ID" value="MDQ0367550.1"/>
    <property type="molecule type" value="Genomic_DNA"/>
</dbReference>
<feature type="transmembrane region" description="Helical" evidence="1">
    <location>
        <begin position="129"/>
        <end position="147"/>
    </location>
</feature>
<dbReference type="AlphaFoldDB" id="A0AAE3W1E8"/>
<feature type="transmembrane region" description="Helical" evidence="1">
    <location>
        <begin position="48"/>
        <end position="71"/>
    </location>
</feature>
<organism evidence="2 3">
    <name type="scientific">Catenuloplanes indicus</name>
    <dbReference type="NCBI Taxonomy" id="137267"/>
    <lineage>
        <taxon>Bacteria</taxon>
        <taxon>Bacillati</taxon>
        <taxon>Actinomycetota</taxon>
        <taxon>Actinomycetes</taxon>
        <taxon>Micromonosporales</taxon>
        <taxon>Micromonosporaceae</taxon>
        <taxon>Catenuloplanes</taxon>
    </lineage>
</organism>
<feature type="transmembrane region" description="Helical" evidence="1">
    <location>
        <begin position="15"/>
        <end position="33"/>
    </location>
</feature>
<protein>
    <submittedName>
        <fullName evidence="2">Uncharacterized protein</fullName>
    </submittedName>
</protein>
<evidence type="ECO:0000313" key="2">
    <source>
        <dbReference type="EMBL" id="MDQ0367550.1"/>
    </source>
</evidence>
<dbReference type="RefSeq" id="WP_307241655.1">
    <property type="nucleotide sequence ID" value="NZ_JAUSUZ010000001.1"/>
</dbReference>
<keyword evidence="1" id="KW-0812">Transmembrane</keyword>
<evidence type="ECO:0000313" key="3">
    <source>
        <dbReference type="Proteomes" id="UP001240236"/>
    </source>
</evidence>
<accession>A0AAE3W1E8</accession>
<feature type="transmembrane region" description="Helical" evidence="1">
    <location>
        <begin position="78"/>
        <end position="96"/>
    </location>
</feature>
<comment type="caution">
    <text evidence="2">The sequence shown here is derived from an EMBL/GenBank/DDBJ whole genome shotgun (WGS) entry which is preliminary data.</text>
</comment>
<feature type="transmembrane region" description="Helical" evidence="1">
    <location>
        <begin position="102"/>
        <end position="122"/>
    </location>
</feature>
<keyword evidence="3" id="KW-1185">Reference proteome</keyword>
<reference evidence="2 3" key="1">
    <citation type="submission" date="2023-07" db="EMBL/GenBank/DDBJ databases">
        <title>Sequencing the genomes of 1000 actinobacteria strains.</title>
        <authorList>
            <person name="Klenk H.-P."/>
        </authorList>
    </citation>
    <scope>NUCLEOTIDE SEQUENCE [LARGE SCALE GENOMIC DNA]</scope>
    <source>
        <strain evidence="2 3">DSM 44709</strain>
    </source>
</reference>
<gene>
    <name evidence="2" type="ORF">J2S42_004219</name>
</gene>
<feature type="transmembrane region" description="Helical" evidence="1">
    <location>
        <begin position="159"/>
        <end position="183"/>
    </location>
</feature>
<name>A0AAE3W1E8_9ACTN</name>
<dbReference type="Proteomes" id="UP001240236">
    <property type="component" value="Unassembled WGS sequence"/>
</dbReference>
<sequence>MAVIESTAMLVARRYLRGTAIAALAIPVCWHLLYDGTMTLLGWSVYRWPWVVAACWFAYLAIGAVGALDIFGQPRPRLFWPLTVSALLLVAIVLAACPPEEILKSFDWAWGSIGWLGVIICWRRPITHLVAFVLANATIVVIGLAIADQLDRITLARLGMVVIGSAALQLGFAFTAGGVRAIAASVTRSAVARAEVADRRAVAEAVHAARVARYEDIRDDIRTLLTELADGADPCDPLVQRRCRAGAARLRRLLAETDDVPDPLLHGLRAGADVAERRGVEVSLVRVGHVPDLTVETCRALSEAPIEALSNAATWARVTVVGSGDEVVVSVIGDMPDSPIAPRNGVEITAHTEGERRWIEARWQLQPTA</sequence>
<keyword evidence="1" id="KW-0472">Membrane</keyword>
<evidence type="ECO:0000256" key="1">
    <source>
        <dbReference type="SAM" id="Phobius"/>
    </source>
</evidence>